<feature type="domain" description="Protein kinase" evidence="21">
    <location>
        <begin position="104"/>
        <end position="372"/>
    </location>
</feature>
<feature type="domain" description="Phorbol-ester/DAG-type" evidence="22">
    <location>
        <begin position="1066"/>
        <end position="1116"/>
    </location>
</feature>
<feature type="region of interest" description="Disordered" evidence="19">
    <location>
        <begin position="498"/>
        <end position="522"/>
    </location>
</feature>
<evidence type="ECO:0000256" key="14">
    <source>
        <dbReference type="ARBA" id="ARBA00047899"/>
    </source>
</evidence>
<dbReference type="InterPro" id="IPR046349">
    <property type="entry name" value="C1-like_sf"/>
</dbReference>
<dbReference type="SUPFAM" id="SSF48097">
    <property type="entry name" value="Regulator of G-protein signaling, RGS"/>
    <property type="match status" value="1"/>
</dbReference>
<evidence type="ECO:0000256" key="4">
    <source>
        <dbReference type="ARBA" id="ARBA00022527"/>
    </source>
</evidence>
<evidence type="ECO:0000259" key="26">
    <source>
        <dbReference type="PROSITE" id="PS51285"/>
    </source>
</evidence>
<dbReference type="PROSITE" id="PS00107">
    <property type="entry name" value="PROTEIN_KINASE_ATP"/>
    <property type="match status" value="2"/>
</dbReference>
<dbReference type="Gene3D" id="2.30.29.30">
    <property type="entry name" value="Pleckstrin-homology domain (PH domain)/Phosphotyrosine-binding domain (PTB)"/>
    <property type="match status" value="2"/>
</dbReference>
<dbReference type="GO" id="GO:0004703">
    <property type="term" value="F:G protein-coupled receptor kinase activity"/>
    <property type="evidence" value="ECO:0007669"/>
    <property type="project" value="UniProtKB-EC"/>
</dbReference>
<dbReference type="Pfam" id="PF15796">
    <property type="entry name" value="KELK"/>
    <property type="match status" value="1"/>
</dbReference>
<dbReference type="Pfam" id="PF00433">
    <property type="entry name" value="Pkinase_C"/>
    <property type="match status" value="1"/>
</dbReference>
<comment type="catalytic activity">
    <reaction evidence="1">
        <text>[G-protein-coupled receptor] + ATP = [G-protein-coupled receptor]-phosphate + ADP + H(+)</text>
        <dbReference type="Rhea" id="RHEA:12008"/>
        <dbReference type="Rhea" id="RHEA-COMP:11260"/>
        <dbReference type="Rhea" id="RHEA-COMP:11261"/>
        <dbReference type="ChEBI" id="CHEBI:15378"/>
        <dbReference type="ChEBI" id="CHEBI:30616"/>
        <dbReference type="ChEBI" id="CHEBI:43176"/>
        <dbReference type="ChEBI" id="CHEBI:68546"/>
        <dbReference type="ChEBI" id="CHEBI:456216"/>
        <dbReference type="EC" id="2.7.11.16"/>
    </reaction>
</comment>
<feature type="coiled-coil region" evidence="18">
    <location>
        <begin position="522"/>
        <end position="668"/>
    </location>
</feature>
<dbReference type="Proteomes" id="UP000037069">
    <property type="component" value="Unassembled WGS sequence"/>
</dbReference>
<dbReference type="PRINTS" id="PR00717">
    <property type="entry name" value="GPCRKINASE"/>
</dbReference>
<evidence type="ECO:0000256" key="15">
    <source>
        <dbReference type="ARBA" id="ARBA00048679"/>
    </source>
</evidence>
<dbReference type="Gene3D" id="1.10.287.1490">
    <property type="match status" value="1"/>
</dbReference>
<evidence type="ECO:0000259" key="20">
    <source>
        <dbReference type="PROSITE" id="PS50003"/>
    </source>
</evidence>
<dbReference type="SMART" id="SM00036">
    <property type="entry name" value="CNH"/>
    <property type="match status" value="1"/>
</dbReference>
<keyword evidence="8 17" id="KW-0547">Nucleotide-binding</keyword>
<proteinExistence type="inferred from homology"/>
<dbReference type="Pfam" id="PF00780">
    <property type="entry name" value="CNH"/>
    <property type="match status" value="1"/>
</dbReference>
<dbReference type="InterPro" id="IPR057529">
    <property type="entry name" value="MRCK/ROCK_PH"/>
</dbReference>
<dbReference type="PROSITE" id="PS51285">
    <property type="entry name" value="AGC_KINASE_CTER"/>
    <property type="match status" value="2"/>
</dbReference>
<dbReference type="Gene3D" id="1.10.167.10">
    <property type="entry name" value="Regulator of G-protein Signalling 4, domain 2"/>
    <property type="match status" value="1"/>
</dbReference>
<dbReference type="Pfam" id="PF00069">
    <property type="entry name" value="Pkinase"/>
    <property type="match status" value="2"/>
</dbReference>
<gene>
    <name evidence="27" type="ORF">FF38_08214</name>
</gene>
<accession>A0A0L0CKW0</accession>
<evidence type="ECO:0000259" key="22">
    <source>
        <dbReference type="PROSITE" id="PS50081"/>
    </source>
</evidence>
<feature type="domain" description="AGC-kinase C-terminal" evidence="26">
    <location>
        <begin position="373"/>
        <end position="443"/>
    </location>
</feature>
<dbReference type="InterPro" id="IPR050839">
    <property type="entry name" value="Rho-assoc_Ser/Thr_Kinase"/>
</dbReference>
<feature type="domain" description="PH" evidence="20">
    <location>
        <begin position="1136"/>
        <end position="1254"/>
    </location>
</feature>
<dbReference type="CDD" id="cd01240">
    <property type="entry name" value="PH_GRK2_subgroup"/>
    <property type="match status" value="1"/>
</dbReference>
<dbReference type="EMBL" id="JRES01000340">
    <property type="protein sequence ID" value="KNC32114.1"/>
    <property type="molecule type" value="Genomic_DNA"/>
</dbReference>
<dbReference type="Pfam" id="PF00615">
    <property type="entry name" value="RGS"/>
    <property type="match status" value="1"/>
</dbReference>
<dbReference type="Pfam" id="PF25346">
    <property type="entry name" value="PH_MRCK"/>
    <property type="match status" value="1"/>
</dbReference>
<keyword evidence="7" id="KW-0479">Metal-binding</keyword>
<comment type="similarity">
    <text evidence="2">Belongs to the protein kinase superfamily. AGC Ser/Thr protein kinase family. DMPK subfamily.</text>
</comment>
<evidence type="ECO:0000256" key="5">
    <source>
        <dbReference type="ARBA" id="ARBA00022553"/>
    </source>
</evidence>
<dbReference type="CDD" id="cd05597">
    <property type="entry name" value="STKc_DMPK_like"/>
    <property type="match status" value="1"/>
</dbReference>
<keyword evidence="10 27" id="KW-0418">Kinase</keyword>
<feature type="domain" description="RGS" evidence="24">
    <location>
        <begin position="1778"/>
        <end position="1899"/>
    </location>
</feature>
<comment type="catalytic activity">
    <reaction evidence="15">
        <text>L-seryl-[protein] + ATP = O-phospho-L-seryl-[protein] + ADP + H(+)</text>
        <dbReference type="Rhea" id="RHEA:17989"/>
        <dbReference type="Rhea" id="RHEA-COMP:9863"/>
        <dbReference type="Rhea" id="RHEA-COMP:11604"/>
        <dbReference type="ChEBI" id="CHEBI:15378"/>
        <dbReference type="ChEBI" id="CHEBI:29999"/>
        <dbReference type="ChEBI" id="CHEBI:30616"/>
        <dbReference type="ChEBI" id="CHEBI:83421"/>
        <dbReference type="ChEBI" id="CHEBI:456216"/>
        <dbReference type="EC" id="2.7.11.1"/>
    </reaction>
</comment>
<evidence type="ECO:0000256" key="7">
    <source>
        <dbReference type="ARBA" id="ARBA00022723"/>
    </source>
</evidence>
<evidence type="ECO:0000259" key="21">
    <source>
        <dbReference type="PROSITE" id="PS50011"/>
    </source>
</evidence>
<dbReference type="PANTHER" id="PTHR22988">
    <property type="entry name" value="MYOTONIC DYSTROPHY S/T KINASE-RELATED"/>
    <property type="match status" value="1"/>
</dbReference>
<evidence type="ECO:0000256" key="2">
    <source>
        <dbReference type="ARBA" id="ARBA00005719"/>
    </source>
</evidence>
<dbReference type="Gene3D" id="3.30.60.20">
    <property type="match status" value="1"/>
</dbReference>
<dbReference type="Gene3D" id="1.10.510.10">
    <property type="entry name" value="Transferase(Phosphotransferase) domain 1"/>
    <property type="match status" value="2"/>
</dbReference>
<dbReference type="InterPro" id="IPR000095">
    <property type="entry name" value="CRIB_dom"/>
</dbReference>
<dbReference type="PROSITE" id="PS50081">
    <property type="entry name" value="ZF_DAG_PE_2"/>
    <property type="match status" value="1"/>
</dbReference>
<dbReference type="SMART" id="SM00315">
    <property type="entry name" value="RGS"/>
    <property type="match status" value="1"/>
</dbReference>
<evidence type="ECO:0000256" key="13">
    <source>
        <dbReference type="ARBA" id="ARBA00023054"/>
    </source>
</evidence>
<feature type="compositionally biased region" description="Polar residues" evidence="19">
    <location>
        <begin position="512"/>
        <end position="522"/>
    </location>
</feature>
<dbReference type="GO" id="GO:0005856">
    <property type="term" value="C:cytoskeleton"/>
    <property type="evidence" value="ECO:0007669"/>
    <property type="project" value="TreeGrafter"/>
</dbReference>
<dbReference type="InterPro" id="IPR017892">
    <property type="entry name" value="Pkinase_C"/>
</dbReference>
<dbReference type="SMART" id="SM00109">
    <property type="entry name" value="C1"/>
    <property type="match status" value="1"/>
</dbReference>
<dbReference type="GO" id="GO:0005524">
    <property type="term" value="F:ATP binding"/>
    <property type="evidence" value="ECO:0007669"/>
    <property type="project" value="UniProtKB-UniRule"/>
</dbReference>
<evidence type="ECO:0000313" key="27">
    <source>
        <dbReference type="EMBL" id="KNC32114.1"/>
    </source>
</evidence>
<dbReference type="InterPro" id="IPR000239">
    <property type="entry name" value="GPCR_kinase"/>
</dbReference>
<keyword evidence="9" id="KW-0863">Zinc-finger</keyword>
<dbReference type="GO" id="GO:0005737">
    <property type="term" value="C:cytoplasm"/>
    <property type="evidence" value="ECO:0007669"/>
    <property type="project" value="TreeGrafter"/>
</dbReference>
<evidence type="ECO:0000256" key="3">
    <source>
        <dbReference type="ARBA" id="ARBA00009793"/>
    </source>
</evidence>
<dbReference type="InterPro" id="IPR017441">
    <property type="entry name" value="Protein_kinase_ATP_BS"/>
</dbReference>
<dbReference type="STRING" id="7375.A0A0L0CKW0"/>
<sequence length="2425" mass="278263">MSELCESLEESCTRRLKLLESVILEHGMSQGMLLVADNKDSEDEILPPHGKAISVETLLDALLLLYDECSNSSLRREKTVSDFIKIAKPVVSLVKKLRLSRDDFEIIKIIGRGAFGEVCVVRMISTQKIYAMKILNKWEMLKRAETACFREERDVLVYGDRQWITNLHYAFQDDTNLYLVMDYYCGGDLLTLLSKFEDRLPEDMAKFYIAEIILAIHSIHQLRYVHRDIKPDNLVIDVNGHIRLADFGSCLRLGNDGKVQSNVAVGTPDYISPEILRAMEDGQGRYGAECDWWSLGVCMYEMLYGETPFYAESLVETYGKIMNHQNCFDFPPEESTHKVSDSAKDLIKRLICAPEFRLGRNGLEDFKSHPWFEGVDWDHLRLGPAPYVPDVSSPTDTSNFDVDDNTIRHSESVPPTSNPAFSGFHLPFVGFTFTQNSCLSDLGKLDINLLGTRKESGEGIDISFLNTLKQELLSEKNLSPESTRQILNEIKMFSKNSQGIESSRSVGDKETQSLNTESLELDSTSKAQLQELDKEIVELKREKLELIKEYNDAMERIKQQDSELKDAISQRNLAMMEYSEVTDKLSELRSQKQKLSRQVRDKEEELETVMKKIDSLRQDLRKSDKSRRELEMRIEDALTDIATEKKQRERTEEFCRQLQDELNKKKNSDVSYAGSNFNSDATRYEIERIEIQCTEKLNQQQARYNLEISALREQLKESEKYQETLLNELQHNREKYESSKLDTFSDTTDTISELKEDYDKERNLWMEEKQRLLMEVELQNQKTLQMQAKQSEFEDNFEELKSKRQAISQWEKQMSEIIQWVSDEKDARSYLQALATKMTEELEYLKHSGPFYKKNNDNNKNWRNRRSQKLDKMELLNLQSSLQSEIQAKAAISDELSKTRAELIGTQKDLNECRKRCESAMYELHFKENQLREIQKGLESSKGFLERSNSQVSYNYFNKEAAAIFKESDPNICGMSLGDTMMNSSSNIFFSDDEQRQQQLQQMSSMFSGNSYPMNLSPEHNLSYGEEGKTRISNSSSKSNLSCKSTELHQQQQQQQQASGGHKQKIHQFLVRTFSSPTKCNHCTSLMVGLTRQGVVCEICGFACHTNCCQKVPTICPVPNDQTKRPLGIDPTRGIGTAYEGYVKVPKQGVVKRGWVRQFVVVCDFKLFLYDISADRSALPCVNVSQVLDMRDTEFAVTSVRESDVIHAAKKDVPCIFKIKTSLIDGGPCLNTLMLADNESEKTKWVVALSELHRILKRNNLPNTAIYKVNEILDSSLALMRNALSALIVYPDQLLLGTDDGLYCINFEQYEIARIGDSKKIIQIWYIEEEHILVLLCGKQRHIRLLPIRALECSDVEWIKVVDSKNCVAACTGIIKRMPTLVYCFVVALKKPTNQTQIIVYEINRNRLRHQKMCEFTVAYTVQCVQILSDMRLVIGHQSGFTAYLLQGEATAMSLIHPENQLCAFLNYSGVDAIRVIEIQCAGGGYGEYLLVFQTLAIYVDLQGRKSRDREIMYPAVPTNITYSEGHLLVFSETHLDIFNTQTAEWVQSIGLKRSSPLSQQGNIVLTHVNDTPNVVYLANIHTKGLFQSKNLKRISGVNTKRRFSMREINKTIKNTDRRSKMISAPTNFNHISHMGPGDGIQNQRLLDLPTSIESPNESRSQLLSMIQPDMASLKQFRQLKIGHNNGMMQKSTMHDQQSEHNYSESRSPSPFGNESSSFKDMFEMADLEAVLADVSYLMAMEKSKCTPAARASKKLILPDPSVRSVMYKYLEKESELEFYKIFNQVIGYNLFKDFCENDSDEPIQQFKFYEQIKQFEKTECCEERKKMAREIYDNFIMEELLAHTYDYSKDAVGSVQKYLLKNEVPTNLFEPYIEEIFSYLKGKPFKKFLESEKFTRFCQWKNLELNIQLTMNDFSVHRIIGRGGFGEVYGCRKADTGKMYAMKCLDKKRIKMKQGEMLALNERSMLQVVSTGNDCPFIVCMTYAFHTPDKLCFILDLMNGGDLHYHLSQHGVFNEDEMKFYAAEVILGLEHMHKRFIVYRDLKPANILLDENGHIRISDLGLACDFSRKKPHASVGTHGYMAPEVLSKGTAYDSCADWFSFGCMLYKLLKGHSPFRQHKTKDKHEIDKMTLTMNVELPDTFSPELKNLLELLLQRDVDKRLGCMGNGAEEVKSHPFFSGIDWHQVYMHKYTPPLIPPRGEVNAADAFDIGSFDEEDTKGIKLTESDQELYKNFNLTISERWQQEVIETVYETINQETDKIEQKKKAKQKMHFDADEKESDCILHGYIKKYGGSFASLWQTKYAKLYPNRLELHSESGNNKPELIFMDQIEDISSDFVTYKGEQCIQIRVNDGSRDGRILLTNSDEIGLKEWAYSLRSAHKVSQELLGSMAKKAGKIYGSERDGNKAMYIISGGNSMQKNANGAN</sequence>
<feature type="domain" description="PH" evidence="20">
    <location>
        <begin position="2281"/>
        <end position="2381"/>
    </location>
</feature>
<comment type="catalytic activity">
    <reaction evidence="14">
        <text>L-threonyl-[protein] + ATP = O-phospho-L-threonyl-[protein] + ADP + H(+)</text>
        <dbReference type="Rhea" id="RHEA:46608"/>
        <dbReference type="Rhea" id="RHEA-COMP:11060"/>
        <dbReference type="Rhea" id="RHEA-COMP:11605"/>
        <dbReference type="ChEBI" id="CHEBI:15378"/>
        <dbReference type="ChEBI" id="CHEBI:30013"/>
        <dbReference type="ChEBI" id="CHEBI:30616"/>
        <dbReference type="ChEBI" id="CHEBI:61977"/>
        <dbReference type="ChEBI" id="CHEBI:456216"/>
        <dbReference type="EC" id="2.7.11.1"/>
    </reaction>
</comment>
<dbReference type="FunFam" id="3.30.60.20:FF:000005">
    <property type="entry name" value="Non-specific serine/threonine protein kinase"/>
    <property type="match status" value="1"/>
</dbReference>
<dbReference type="FunFam" id="3.30.200.20:FF:001055">
    <property type="entry name" value="Serine/threonine-protein kinase MRCK beta"/>
    <property type="match status" value="1"/>
</dbReference>
<feature type="compositionally biased region" description="Low complexity" evidence="19">
    <location>
        <begin position="1033"/>
        <end position="1057"/>
    </location>
</feature>
<keyword evidence="13 18" id="KW-0175">Coiled coil</keyword>
<feature type="domain" description="Protein kinase" evidence="21">
    <location>
        <begin position="1915"/>
        <end position="2178"/>
    </location>
</feature>
<dbReference type="InterPro" id="IPR011009">
    <property type="entry name" value="Kinase-like_dom_sf"/>
</dbReference>
<keyword evidence="4" id="KW-0723">Serine/threonine-protein kinase</keyword>
<evidence type="ECO:0000256" key="9">
    <source>
        <dbReference type="ARBA" id="ARBA00022771"/>
    </source>
</evidence>
<dbReference type="PROSITE" id="PS50011">
    <property type="entry name" value="PROTEIN_KINASE_DOM"/>
    <property type="match status" value="2"/>
</dbReference>
<dbReference type="InterPro" id="IPR031597">
    <property type="entry name" value="KELK"/>
</dbReference>
<feature type="compositionally biased region" description="Polar residues" evidence="19">
    <location>
        <begin position="1705"/>
        <end position="1716"/>
    </location>
</feature>
<dbReference type="InterPro" id="IPR008271">
    <property type="entry name" value="Ser/Thr_kinase_AS"/>
</dbReference>
<evidence type="ECO:0000256" key="18">
    <source>
        <dbReference type="SAM" id="Coils"/>
    </source>
</evidence>
<dbReference type="FunFam" id="1.10.510.10:FF:000118">
    <property type="entry name" value="G protein-coupled receptor kinase"/>
    <property type="match status" value="1"/>
</dbReference>
<dbReference type="InterPro" id="IPR001180">
    <property type="entry name" value="CNH_dom"/>
</dbReference>
<dbReference type="PANTHER" id="PTHR22988:SF66">
    <property type="entry name" value="SERINE_THREONINE-PROTEIN KINASE GENGHIS KHAN"/>
    <property type="match status" value="1"/>
</dbReference>
<evidence type="ECO:0000259" key="23">
    <source>
        <dbReference type="PROSITE" id="PS50108"/>
    </source>
</evidence>
<organism evidence="27 28">
    <name type="scientific">Lucilia cuprina</name>
    <name type="common">Green bottle fly</name>
    <name type="synonym">Australian sheep blowfly</name>
    <dbReference type="NCBI Taxonomy" id="7375"/>
    <lineage>
        <taxon>Eukaryota</taxon>
        <taxon>Metazoa</taxon>
        <taxon>Ecdysozoa</taxon>
        <taxon>Arthropoda</taxon>
        <taxon>Hexapoda</taxon>
        <taxon>Insecta</taxon>
        <taxon>Pterygota</taxon>
        <taxon>Neoptera</taxon>
        <taxon>Endopterygota</taxon>
        <taxon>Diptera</taxon>
        <taxon>Brachycera</taxon>
        <taxon>Muscomorpha</taxon>
        <taxon>Oestroidea</taxon>
        <taxon>Calliphoridae</taxon>
        <taxon>Luciliinae</taxon>
        <taxon>Lucilia</taxon>
    </lineage>
</organism>
<keyword evidence="5" id="KW-0597">Phosphoprotein</keyword>
<dbReference type="CDD" id="cd00132">
    <property type="entry name" value="CRIB"/>
    <property type="match status" value="1"/>
</dbReference>
<evidence type="ECO:0000256" key="11">
    <source>
        <dbReference type="ARBA" id="ARBA00022833"/>
    </source>
</evidence>
<dbReference type="Gene3D" id="3.30.200.20">
    <property type="entry name" value="Phosphorylase Kinase, domain 1"/>
    <property type="match status" value="2"/>
</dbReference>
<dbReference type="SUPFAM" id="SSF56112">
    <property type="entry name" value="Protein kinase-like (PK-like)"/>
    <property type="match status" value="2"/>
</dbReference>
<feature type="active site" description="Proton acceptor" evidence="16">
    <location>
        <position position="2042"/>
    </location>
</feature>
<feature type="binding site" evidence="17">
    <location>
        <position position="1944"/>
    </location>
    <ligand>
        <name>ATP</name>
        <dbReference type="ChEBI" id="CHEBI:30616"/>
    </ligand>
</feature>
<evidence type="ECO:0000256" key="8">
    <source>
        <dbReference type="ARBA" id="ARBA00022741"/>
    </source>
</evidence>
<dbReference type="PROSITE" id="PS50108">
    <property type="entry name" value="CRIB"/>
    <property type="match status" value="1"/>
</dbReference>
<feature type="domain" description="AGC-kinase C-terminal" evidence="26">
    <location>
        <begin position="2179"/>
        <end position="2246"/>
    </location>
</feature>
<evidence type="ECO:0000313" key="28">
    <source>
        <dbReference type="Proteomes" id="UP000037069"/>
    </source>
</evidence>
<dbReference type="PROSITE" id="PS50132">
    <property type="entry name" value="RGS"/>
    <property type="match status" value="1"/>
</dbReference>
<dbReference type="PROSITE" id="PS50219">
    <property type="entry name" value="CNH"/>
    <property type="match status" value="1"/>
</dbReference>
<dbReference type="OrthoDB" id="6764942at2759"/>
<dbReference type="Pfam" id="PF00169">
    <property type="entry name" value="PH"/>
    <property type="match status" value="1"/>
</dbReference>
<dbReference type="CDD" id="cd20809">
    <property type="entry name" value="C1_MRCK"/>
    <property type="match status" value="1"/>
</dbReference>
<dbReference type="InterPro" id="IPR001849">
    <property type="entry name" value="PH_domain"/>
</dbReference>
<dbReference type="PROSITE" id="PS00479">
    <property type="entry name" value="ZF_DAG_PE_1"/>
    <property type="match status" value="1"/>
</dbReference>
<dbReference type="InterPro" id="IPR016137">
    <property type="entry name" value="RGS"/>
</dbReference>
<dbReference type="SUPFAM" id="SSF50729">
    <property type="entry name" value="PH domain-like"/>
    <property type="match status" value="2"/>
</dbReference>
<evidence type="ECO:0000256" key="17">
    <source>
        <dbReference type="PROSITE-ProRule" id="PRU10141"/>
    </source>
</evidence>
<comment type="similarity">
    <text evidence="3">Belongs to the protein kinase superfamily. AGC Ser/Thr protein kinase family. GPRK subfamily.</text>
</comment>
<feature type="region of interest" description="Disordered" evidence="19">
    <location>
        <begin position="1018"/>
        <end position="1062"/>
    </location>
</feature>
<evidence type="ECO:0000256" key="16">
    <source>
        <dbReference type="PIRSR" id="PIRSR600239-51"/>
    </source>
</evidence>
<feature type="domain" description="CRIB" evidence="23">
    <location>
        <begin position="1623"/>
        <end position="1636"/>
    </location>
</feature>
<dbReference type="SUPFAM" id="SSF57889">
    <property type="entry name" value="Cysteine-rich domain"/>
    <property type="match status" value="1"/>
</dbReference>
<dbReference type="GO" id="GO:0031032">
    <property type="term" value="P:actomyosin structure organization"/>
    <property type="evidence" value="ECO:0007669"/>
    <property type="project" value="TreeGrafter"/>
</dbReference>
<dbReference type="InterPro" id="IPR000961">
    <property type="entry name" value="AGC-kinase_C"/>
</dbReference>
<dbReference type="SMART" id="SM00220">
    <property type="entry name" value="S_TKc"/>
    <property type="match status" value="2"/>
</dbReference>
<dbReference type="Pfam" id="PF00130">
    <property type="entry name" value="C1_1"/>
    <property type="match status" value="1"/>
</dbReference>
<evidence type="ECO:0000259" key="24">
    <source>
        <dbReference type="PROSITE" id="PS50132"/>
    </source>
</evidence>
<dbReference type="PROSITE" id="PS50003">
    <property type="entry name" value="PH_DOMAIN"/>
    <property type="match status" value="2"/>
</dbReference>
<dbReference type="CDD" id="cd08747">
    <property type="entry name" value="RGS_GRK2_GRK3"/>
    <property type="match status" value="1"/>
</dbReference>
<dbReference type="GO" id="GO:0008270">
    <property type="term" value="F:zinc ion binding"/>
    <property type="evidence" value="ECO:0007669"/>
    <property type="project" value="UniProtKB-KW"/>
</dbReference>
<dbReference type="InterPro" id="IPR000719">
    <property type="entry name" value="Prot_kinase_dom"/>
</dbReference>
<dbReference type="SMART" id="SM00233">
    <property type="entry name" value="PH"/>
    <property type="match status" value="2"/>
</dbReference>
<dbReference type="PROSITE" id="PS00108">
    <property type="entry name" value="PROTEIN_KINASE_ST"/>
    <property type="match status" value="2"/>
</dbReference>
<dbReference type="InterPro" id="IPR002219">
    <property type="entry name" value="PKC_DAG/PE"/>
</dbReference>
<dbReference type="OMA" id="MDILGER"/>
<dbReference type="InterPro" id="IPR044926">
    <property type="entry name" value="RGS_subdomain_2"/>
</dbReference>
<comment type="caution">
    <text evidence="27">The sequence shown here is derived from an EMBL/GenBank/DDBJ whole genome shotgun (WGS) entry which is preliminary data.</text>
</comment>
<keyword evidence="12 17" id="KW-0067">ATP-binding</keyword>
<keyword evidence="6" id="KW-0808">Transferase</keyword>
<dbReference type="FunFam" id="3.30.200.20:FF:000068">
    <property type="entry name" value="G protein-coupled receptor kinase"/>
    <property type="match status" value="1"/>
</dbReference>
<evidence type="ECO:0000256" key="12">
    <source>
        <dbReference type="ARBA" id="ARBA00022840"/>
    </source>
</evidence>
<dbReference type="GO" id="GO:0007165">
    <property type="term" value="P:signal transduction"/>
    <property type="evidence" value="ECO:0007669"/>
    <property type="project" value="InterPro"/>
</dbReference>
<dbReference type="SMART" id="SM00285">
    <property type="entry name" value="PBD"/>
    <property type="match status" value="1"/>
</dbReference>
<feature type="coiled-coil region" evidence="18">
    <location>
        <begin position="694"/>
        <end position="728"/>
    </location>
</feature>
<protein>
    <submittedName>
        <fullName evidence="27">Serine/threonine-protein kinase Genghis Khan</fullName>
    </submittedName>
</protein>
<name>A0A0L0CKW0_LUCCU</name>
<feature type="region of interest" description="Disordered" evidence="19">
    <location>
        <begin position="1691"/>
        <end position="1716"/>
    </location>
</feature>
<evidence type="ECO:0000256" key="10">
    <source>
        <dbReference type="ARBA" id="ARBA00022777"/>
    </source>
</evidence>
<feature type="compositionally biased region" description="Basic and acidic residues" evidence="19">
    <location>
        <begin position="1693"/>
        <end position="1704"/>
    </location>
</feature>
<dbReference type="SMART" id="SM00133">
    <property type="entry name" value="S_TK_X"/>
    <property type="match status" value="2"/>
</dbReference>
<feature type="binding site" evidence="17">
    <location>
        <position position="133"/>
    </location>
    <ligand>
        <name>ATP</name>
        <dbReference type="ChEBI" id="CHEBI:30616"/>
    </ligand>
</feature>
<keyword evidence="28" id="KW-1185">Reference proteome</keyword>
<reference evidence="27 28" key="1">
    <citation type="journal article" date="2015" name="Nat. Commun.">
        <title>Lucilia cuprina genome unlocks parasitic fly biology to underpin future interventions.</title>
        <authorList>
            <person name="Anstead C.A."/>
            <person name="Korhonen P.K."/>
            <person name="Young N.D."/>
            <person name="Hall R.S."/>
            <person name="Jex A.R."/>
            <person name="Murali S.C."/>
            <person name="Hughes D.S."/>
            <person name="Lee S.F."/>
            <person name="Perry T."/>
            <person name="Stroehlein A.J."/>
            <person name="Ansell B.R."/>
            <person name="Breugelmans B."/>
            <person name="Hofmann A."/>
            <person name="Qu J."/>
            <person name="Dugan S."/>
            <person name="Lee S.L."/>
            <person name="Chao H."/>
            <person name="Dinh H."/>
            <person name="Han Y."/>
            <person name="Doddapaneni H.V."/>
            <person name="Worley K.C."/>
            <person name="Muzny D.M."/>
            <person name="Ioannidis P."/>
            <person name="Waterhouse R.M."/>
            <person name="Zdobnov E.M."/>
            <person name="James P.J."/>
            <person name="Bagnall N.H."/>
            <person name="Kotze A.C."/>
            <person name="Gibbs R.A."/>
            <person name="Richards S."/>
            <person name="Batterham P."/>
            <person name="Gasser R.B."/>
        </authorList>
    </citation>
    <scope>NUCLEOTIDE SEQUENCE [LARGE SCALE GENOMIC DNA]</scope>
    <source>
        <strain evidence="27 28">LS</strain>
        <tissue evidence="27">Full body</tissue>
    </source>
</reference>
<evidence type="ECO:0000256" key="19">
    <source>
        <dbReference type="SAM" id="MobiDB-lite"/>
    </source>
</evidence>
<evidence type="ECO:0000256" key="1">
    <source>
        <dbReference type="ARBA" id="ARBA00001256"/>
    </source>
</evidence>
<dbReference type="FunFam" id="2.30.29.30:FF:000032">
    <property type="entry name" value="Non-specific serine/threonine protein kinase"/>
    <property type="match status" value="1"/>
</dbReference>
<evidence type="ECO:0000259" key="25">
    <source>
        <dbReference type="PROSITE" id="PS50219"/>
    </source>
</evidence>
<dbReference type="InterPro" id="IPR036305">
    <property type="entry name" value="RGS_sf"/>
</dbReference>
<dbReference type="CDD" id="cd01243">
    <property type="entry name" value="PH_MRCK"/>
    <property type="match status" value="1"/>
</dbReference>
<dbReference type="FunFam" id="1.10.510.10:FF:000014">
    <property type="entry name" value="Non-specific serine/threonine protein kinase"/>
    <property type="match status" value="1"/>
</dbReference>
<evidence type="ECO:0000256" key="6">
    <source>
        <dbReference type="ARBA" id="ARBA00022679"/>
    </source>
</evidence>
<feature type="domain" description="CNH" evidence="25">
    <location>
        <begin position="1281"/>
        <end position="1565"/>
    </location>
</feature>
<dbReference type="InterPro" id="IPR011993">
    <property type="entry name" value="PH-like_dom_sf"/>
</dbReference>
<keyword evidence="11" id="KW-0862">Zinc</keyword>